<evidence type="ECO:0000259" key="2">
    <source>
        <dbReference type="Pfam" id="PF13460"/>
    </source>
</evidence>
<evidence type="ECO:0000313" key="4">
    <source>
        <dbReference type="Proteomes" id="UP001150924"/>
    </source>
</evidence>
<accession>A0A9X3IYB0</accession>
<feature type="compositionally biased region" description="Low complexity" evidence="1">
    <location>
        <begin position="376"/>
        <end position="396"/>
    </location>
</feature>
<evidence type="ECO:0000313" key="3">
    <source>
        <dbReference type="EMBL" id="MCY1009342.1"/>
    </source>
</evidence>
<feature type="region of interest" description="Disordered" evidence="1">
    <location>
        <begin position="276"/>
        <end position="313"/>
    </location>
</feature>
<feature type="compositionally biased region" description="Low complexity" evidence="1">
    <location>
        <begin position="279"/>
        <end position="295"/>
    </location>
</feature>
<reference evidence="3" key="1">
    <citation type="submission" date="2022-11" db="EMBL/GenBank/DDBJ databases">
        <title>Minimal conservation of predation-associated metabolite biosynthetic gene clusters underscores biosynthetic potential of Myxococcota including descriptions for ten novel species: Archangium lansinium sp. nov., Myxococcus landrumus sp. nov., Nannocystis bai.</title>
        <authorList>
            <person name="Ahearne A."/>
            <person name="Stevens C."/>
            <person name="Phillips K."/>
        </authorList>
    </citation>
    <scope>NUCLEOTIDE SEQUENCE</scope>
    <source>
        <strain evidence="3">Na p29</strain>
    </source>
</reference>
<comment type="caution">
    <text evidence="3">The sequence shown here is derived from an EMBL/GenBank/DDBJ whole genome shotgun (WGS) entry which is preliminary data.</text>
</comment>
<gene>
    <name evidence="3" type="ORF">OV079_28015</name>
</gene>
<sequence>MAKLLIIGGSGRTGLHLLEQAPQRGHTVRALVRKPEAVKAPPGVELVKGTPEKLEDLREAMKGTEAVIVAHNNSRASDNPWAKQINSPRFMTDTARNILAVMGEQHVKRVVFISAIGVGDSWPTVSWFFRAFIKLSNIKIGYADHDGVDALARKSDTDWTLVRAVGLNDKPAGALGPLHTTEVGVEARNAERDARRSGDLLPRLRRQERVGPPRAHHLERQEVSAAFVHGRGCDHVERLLRARREAKLAGQAEAVLGVALLELWIQLVRGLSPSPIQPAAPRSTSPAIPRSIPISPDHEPRARPEVGINCPRGQRPLRRTLTFTKPEQHRVSKSLTGSVYSPYRARASVLTGVKKLIRLPSGSRNKSERLPHGCVTGSCTTSRRTPSRRSYSLSTSSTRDSRMTEWLFAPLAAPAPNIVIVRSLPIAIVQVGVATSANSSVSHLAGATARS</sequence>
<dbReference type="InterPro" id="IPR036291">
    <property type="entry name" value="NAD(P)-bd_dom_sf"/>
</dbReference>
<dbReference type="PANTHER" id="PTHR15020:SF50">
    <property type="entry name" value="UPF0659 PROTEIN YMR090W"/>
    <property type="match status" value="1"/>
</dbReference>
<name>A0A9X3IYB0_9BACT</name>
<dbReference type="InterPro" id="IPR016040">
    <property type="entry name" value="NAD(P)-bd_dom"/>
</dbReference>
<dbReference type="PANTHER" id="PTHR15020">
    <property type="entry name" value="FLAVIN REDUCTASE-RELATED"/>
    <property type="match status" value="1"/>
</dbReference>
<dbReference type="Pfam" id="PF13460">
    <property type="entry name" value="NAD_binding_10"/>
    <property type="match status" value="1"/>
</dbReference>
<feature type="region of interest" description="Disordered" evidence="1">
    <location>
        <begin position="189"/>
        <end position="217"/>
    </location>
</feature>
<dbReference type="EMBL" id="JAPNKE010000002">
    <property type="protein sequence ID" value="MCY1009342.1"/>
    <property type="molecule type" value="Genomic_DNA"/>
</dbReference>
<feature type="region of interest" description="Disordered" evidence="1">
    <location>
        <begin position="374"/>
        <end position="396"/>
    </location>
</feature>
<dbReference type="Gene3D" id="3.40.50.720">
    <property type="entry name" value="NAD(P)-binding Rossmann-like Domain"/>
    <property type="match status" value="1"/>
</dbReference>
<dbReference type="Proteomes" id="UP001150924">
    <property type="component" value="Unassembled WGS sequence"/>
</dbReference>
<evidence type="ECO:0000256" key="1">
    <source>
        <dbReference type="SAM" id="MobiDB-lite"/>
    </source>
</evidence>
<protein>
    <submittedName>
        <fullName evidence="3">SDR family oxidoreductase</fullName>
    </submittedName>
</protein>
<proteinExistence type="predicted"/>
<feature type="compositionally biased region" description="Basic and acidic residues" evidence="1">
    <location>
        <begin position="189"/>
        <end position="198"/>
    </location>
</feature>
<organism evidence="3 4">
    <name type="scientific">Nannocystis pusilla</name>
    <dbReference type="NCBI Taxonomy" id="889268"/>
    <lineage>
        <taxon>Bacteria</taxon>
        <taxon>Pseudomonadati</taxon>
        <taxon>Myxococcota</taxon>
        <taxon>Polyangia</taxon>
        <taxon>Nannocystales</taxon>
        <taxon>Nannocystaceae</taxon>
        <taxon>Nannocystis</taxon>
    </lineage>
</organism>
<feature type="domain" description="NAD(P)-binding" evidence="2">
    <location>
        <begin position="8"/>
        <end position="176"/>
    </location>
</feature>
<feature type="compositionally biased region" description="Basic and acidic residues" evidence="1">
    <location>
        <begin position="205"/>
        <end position="217"/>
    </location>
</feature>
<keyword evidence="4" id="KW-1185">Reference proteome</keyword>
<dbReference type="SUPFAM" id="SSF51735">
    <property type="entry name" value="NAD(P)-binding Rossmann-fold domains"/>
    <property type="match status" value="1"/>
</dbReference>
<dbReference type="AlphaFoldDB" id="A0A9X3IYB0"/>